<dbReference type="EMBL" id="RBIL01000002">
    <property type="protein sequence ID" value="RKQ87330.1"/>
    <property type="molecule type" value="Genomic_DNA"/>
</dbReference>
<sequence length="80" mass="8036">MPERRAPLAVPAFAAGVVALVLAILLGPALVLATGLSAALMGGQAWHDTRLHGYHGETLAIAGALLGLGAIAISMLVWLG</sequence>
<organism evidence="2 3">
    <name type="scientific">Solirubrobacter pauli</name>
    <dbReference type="NCBI Taxonomy" id="166793"/>
    <lineage>
        <taxon>Bacteria</taxon>
        <taxon>Bacillati</taxon>
        <taxon>Actinomycetota</taxon>
        <taxon>Thermoleophilia</taxon>
        <taxon>Solirubrobacterales</taxon>
        <taxon>Solirubrobacteraceae</taxon>
        <taxon>Solirubrobacter</taxon>
    </lineage>
</organism>
<gene>
    <name evidence="2" type="ORF">C8N24_5351</name>
</gene>
<evidence type="ECO:0000313" key="3">
    <source>
        <dbReference type="Proteomes" id="UP000278962"/>
    </source>
</evidence>
<keyword evidence="1" id="KW-0472">Membrane</keyword>
<accession>A0A660L6Y6</accession>
<proteinExistence type="predicted"/>
<dbReference type="Proteomes" id="UP000278962">
    <property type="component" value="Unassembled WGS sequence"/>
</dbReference>
<comment type="caution">
    <text evidence="2">The sequence shown here is derived from an EMBL/GenBank/DDBJ whole genome shotgun (WGS) entry which is preliminary data.</text>
</comment>
<dbReference type="RefSeq" id="WP_121255782.1">
    <property type="nucleotide sequence ID" value="NZ_RBIL01000002.1"/>
</dbReference>
<dbReference type="AlphaFoldDB" id="A0A660L6Y6"/>
<keyword evidence="1" id="KW-1133">Transmembrane helix</keyword>
<name>A0A660L6Y6_9ACTN</name>
<keyword evidence="3" id="KW-1185">Reference proteome</keyword>
<evidence type="ECO:0000313" key="2">
    <source>
        <dbReference type="EMBL" id="RKQ87330.1"/>
    </source>
</evidence>
<evidence type="ECO:0000256" key="1">
    <source>
        <dbReference type="SAM" id="Phobius"/>
    </source>
</evidence>
<reference evidence="2 3" key="1">
    <citation type="submission" date="2018-10" db="EMBL/GenBank/DDBJ databases">
        <title>Genomic Encyclopedia of Archaeal and Bacterial Type Strains, Phase II (KMG-II): from individual species to whole genera.</title>
        <authorList>
            <person name="Goeker M."/>
        </authorList>
    </citation>
    <scope>NUCLEOTIDE SEQUENCE [LARGE SCALE GENOMIC DNA]</scope>
    <source>
        <strain evidence="2 3">DSM 14954</strain>
    </source>
</reference>
<protein>
    <submittedName>
        <fullName evidence="2">Cobalt transporter subunit CbtB</fullName>
    </submittedName>
</protein>
<keyword evidence="1" id="KW-0812">Transmembrane</keyword>
<feature type="transmembrane region" description="Helical" evidence="1">
    <location>
        <begin position="57"/>
        <end position="79"/>
    </location>
</feature>